<evidence type="ECO:0000256" key="5">
    <source>
        <dbReference type="ARBA" id="ARBA00023136"/>
    </source>
</evidence>
<comment type="subcellular location">
    <subcellularLocation>
        <location evidence="1">Membrane</location>
        <topology evidence="1">Multi-pass membrane protein</topology>
    </subcellularLocation>
</comment>
<feature type="transmembrane region" description="Helical" evidence="6">
    <location>
        <begin position="92"/>
        <end position="119"/>
    </location>
</feature>
<dbReference type="EMBL" id="JAKLTR010000010">
    <property type="protein sequence ID" value="MCG2615888.1"/>
    <property type="molecule type" value="Genomic_DNA"/>
</dbReference>
<evidence type="ECO:0000256" key="2">
    <source>
        <dbReference type="ARBA" id="ARBA00010544"/>
    </source>
</evidence>
<feature type="transmembrane region" description="Helical" evidence="6">
    <location>
        <begin position="194"/>
        <end position="216"/>
    </location>
</feature>
<evidence type="ECO:0000256" key="4">
    <source>
        <dbReference type="ARBA" id="ARBA00022989"/>
    </source>
</evidence>
<evidence type="ECO:0000256" key="3">
    <source>
        <dbReference type="ARBA" id="ARBA00022692"/>
    </source>
</evidence>
<accession>A0ABS9KU91</accession>
<feature type="transmembrane region" description="Helical" evidence="6">
    <location>
        <begin position="125"/>
        <end position="150"/>
    </location>
</feature>
<feature type="transmembrane region" description="Helical" evidence="6">
    <location>
        <begin position="23"/>
        <end position="43"/>
    </location>
</feature>
<feature type="transmembrane region" description="Helical" evidence="6">
    <location>
        <begin position="49"/>
        <end position="71"/>
    </location>
</feature>
<organism evidence="7 8">
    <name type="scientific">Terrimonas ginsenosidimutans</name>
    <dbReference type="NCBI Taxonomy" id="2908004"/>
    <lineage>
        <taxon>Bacteria</taxon>
        <taxon>Pseudomonadati</taxon>
        <taxon>Bacteroidota</taxon>
        <taxon>Chitinophagia</taxon>
        <taxon>Chitinophagales</taxon>
        <taxon>Chitinophagaceae</taxon>
        <taxon>Terrimonas</taxon>
    </lineage>
</organism>
<dbReference type="InterPro" id="IPR003544">
    <property type="entry name" value="Cyt_c_biogenesis_CcmB"/>
</dbReference>
<keyword evidence="5 6" id="KW-0472">Membrane</keyword>
<dbReference type="Pfam" id="PF03379">
    <property type="entry name" value="CcmB"/>
    <property type="match status" value="1"/>
</dbReference>
<gene>
    <name evidence="7" type="ORF">LZZ85_16450</name>
</gene>
<sequence length="218" mass="24494">MNSLRQIYTLLKKDLLLEIRQQYSFYGILLYIGATVFVLFMAIDEPESHVWNGLFWVIQLFICINAVAKSFMQESRGRMLYFYSISSPGNFVLAKLIFNSGLMLLMSLLSLLLFTMFFGNPMVKVGAFIGLVLLGGWSLSLIFTFLAAIAARAQQNAAIMAVLGFPLIIPQLLLLMKISNAAFNPILTIHADNVLLLVALDLMVIILSVILFPFLWKD</sequence>
<dbReference type="Proteomes" id="UP001165367">
    <property type="component" value="Unassembled WGS sequence"/>
</dbReference>
<feature type="transmembrane region" description="Helical" evidence="6">
    <location>
        <begin position="157"/>
        <end position="174"/>
    </location>
</feature>
<evidence type="ECO:0000313" key="8">
    <source>
        <dbReference type="Proteomes" id="UP001165367"/>
    </source>
</evidence>
<dbReference type="RefSeq" id="WP_237874345.1">
    <property type="nucleotide sequence ID" value="NZ_JAKLTR010000010.1"/>
</dbReference>
<comment type="similarity">
    <text evidence="2">Belongs to the CcmB/CycW/HelB family.</text>
</comment>
<evidence type="ECO:0000256" key="1">
    <source>
        <dbReference type="ARBA" id="ARBA00004141"/>
    </source>
</evidence>
<proteinExistence type="inferred from homology"/>
<name>A0ABS9KU91_9BACT</name>
<evidence type="ECO:0000256" key="6">
    <source>
        <dbReference type="SAM" id="Phobius"/>
    </source>
</evidence>
<evidence type="ECO:0000313" key="7">
    <source>
        <dbReference type="EMBL" id="MCG2615888.1"/>
    </source>
</evidence>
<keyword evidence="4 6" id="KW-1133">Transmembrane helix</keyword>
<protein>
    <submittedName>
        <fullName evidence="7">Heme exporter protein CcmB</fullName>
    </submittedName>
</protein>
<comment type="caution">
    <text evidence="7">The sequence shown here is derived from an EMBL/GenBank/DDBJ whole genome shotgun (WGS) entry which is preliminary data.</text>
</comment>
<keyword evidence="8" id="KW-1185">Reference proteome</keyword>
<keyword evidence="3 6" id="KW-0812">Transmembrane</keyword>
<reference evidence="7" key="1">
    <citation type="submission" date="2022-01" db="EMBL/GenBank/DDBJ databases">
        <authorList>
            <person name="Jo J.-H."/>
            <person name="Im W.-T."/>
        </authorList>
    </citation>
    <scope>NUCLEOTIDE SEQUENCE</scope>
    <source>
        <strain evidence="7">NA20</strain>
    </source>
</reference>